<evidence type="ECO:0000259" key="2">
    <source>
        <dbReference type="PROSITE" id="PS50994"/>
    </source>
</evidence>
<comment type="similarity">
    <text evidence="1">Belongs to the transposase IS21/IS408/IS1162 family.</text>
</comment>
<dbReference type="Gene3D" id="3.30.420.10">
    <property type="entry name" value="Ribonuclease H-like superfamily/Ribonuclease H"/>
    <property type="match status" value="1"/>
</dbReference>
<dbReference type="InterPro" id="IPR001584">
    <property type="entry name" value="Integrase_cat-core"/>
</dbReference>
<dbReference type="InterPro" id="IPR012337">
    <property type="entry name" value="RNaseH-like_sf"/>
</dbReference>
<dbReference type="NCBIfam" id="NF033546">
    <property type="entry name" value="transpos_IS21"/>
    <property type="match status" value="1"/>
</dbReference>
<feature type="domain" description="Integrase catalytic" evidence="2">
    <location>
        <begin position="1"/>
        <end position="158"/>
    </location>
</feature>
<dbReference type="GO" id="GO:0015074">
    <property type="term" value="P:DNA integration"/>
    <property type="evidence" value="ECO:0007669"/>
    <property type="project" value="InterPro"/>
</dbReference>
<proteinExistence type="inferred from homology"/>
<dbReference type="Proteomes" id="UP000194501">
    <property type="component" value="Chromosome"/>
</dbReference>
<evidence type="ECO:0000256" key="1">
    <source>
        <dbReference type="ARBA" id="ARBA00009277"/>
    </source>
</evidence>
<dbReference type="GO" id="GO:0003676">
    <property type="term" value="F:nucleic acid binding"/>
    <property type="evidence" value="ECO:0007669"/>
    <property type="project" value="InterPro"/>
</dbReference>
<dbReference type="PANTHER" id="PTHR35004:SF7">
    <property type="entry name" value="INTEGRASE PROTEIN"/>
    <property type="match status" value="1"/>
</dbReference>
<dbReference type="InterPro" id="IPR054353">
    <property type="entry name" value="IstA-like_C"/>
</dbReference>
<protein>
    <submittedName>
        <fullName evidence="3">Transposase</fullName>
    </submittedName>
</protein>
<gene>
    <name evidence="3" type="ORF">BZ172_26890</name>
</gene>
<name>A0AAU8W5N3_SHISO</name>
<organism evidence="3 4">
    <name type="scientific">Shigella sonnei</name>
    <dbReference type="NCBI Taxonomy" id="624"/>
    <lineage>
        <taxon>Bacteria</taxon>
        <taxon>Pseudomonadati</taxon>
        <taxon>Pseudomonadota</taxon>
        <taxon>Gammaproteobacteria</taxon>
        <taxon>Enterobacterales</taxon>
        <taxon>Enterobacteriaceae</taxon>
        <taxon>Shigella</taxon>
    </lineage>
</organism>
<dbReference type="SUPFAM" id="SSF53098">
    <property type="entry name" value="Ribonuclease H-like"/>
    <property type="match status" value="1"/>
</dbReference>
<dbReference type="Pfam" id="PF00665">
    <property type="entry name" value="rve"/>
    <property type="match status" value="1"/>
</dbReference>
<dbReference type="PANTHER" id="PTHR35004">
    <property type="entry name" value="TRANSPOSASE RV3428C-RELATED"/>
    <property type="match status" value="1"/>
</dbReference>
<evidence type="ECO:0000313" key="4">
    <source>
        <dbReference type="Proteomes" id="UP000194501"/>
    </source>
</evidence>
<dbReference type="PROSITE" id="PS50994">
    <property type="entry name" value="INTEGRASE"/>
    <property type="match status" value="1"/>
</dbReference>
<dbReference type="Pfam" id="PF22483">
    <property type="entry name" value="Mu-transpos_C_2"/>
    <property type="match status" value="1"/>
</dbReference>
<dbReference type="InterPro" id="IPR036397">
    <property type="entry name" value="RNaseH_sf"/>
</dbReference>
<sequence length="238" mass="27785">MEVAGQRCKVNFAVNTLGFSRSFHVFAAPKQDAEHTYESLVRAFRYFGDCVKTVLVDNQKAAVLKNNNGKVVFNSGFLLLADHYNFLPRACRPRRARTKGKVERMVKYLKENFFVRYRRFDSFTHVNQQLEQWIADVADKRELRQFKETPEQRFALEQEHLQPLPDTDFDTSYFDIRHVSWDSYIEVGGNRYSVPEALCGQPVSIPLKSSKLKLSERFLKINFRSVKALPDYLFLKAL</sequence>
<dbReference type="EMBL" id="CP019689">
    <property type="protein sequence ID" value="ARS08474.1"/>
    <property type="molecule type" value="Genomic_DNA"/>
</dbReference>
<reference evidence="3 4" key="1">
    <citation type="submission" date="2017-02" db="EMBL/GenBank/DDBJ databases">
        <authorList>
            <person name="Svab D."/>
            <person name="Balint B."/>
            <person name="Maroti G."/>
            <person name="Vasarhelyi B."/>
            <person name="Horvath B."/>
            <person name="Toth I."/>
        </authorList>
    </citation>
    <scope>NUCLEOTIDE SEQUENCE [LARGE SCALE GENOMIC DNA]</scope>
    <source>
        <strain evidence="3">75/02</strain>
    </source>
</reference>
<dbReference type="AlphaFoldDB" id="A0AAU8W5N3"/>
<evidence type="ECO:0000313" key="3">
    <source>
        <dbReference type="EMBL" id="ARS08474.1"/>
    </source>
</evidence>
<accession>A0AAU8W5N3</accession>